<accession>A0A069RHL3</accession>
<dbReference type="PANTHER" id="PTHR30087">
    <property type="entry name" value="INNER MEMBRANE PROTEIN"/>
    <property type="match status" value="1"/>
</dbReference>
<name>A0A069RHL3_PEPLI</name>
<protein>
    <submittedName>
        <fullName evidence="1">Uncharacterized protein</fullName>
    </submittedName>
</protein>
<reference evidence="1 2" key="1">
    <citation type="submission" date="2014-03" db="EMBL/GenBank/DDBJ databases">
        <title>Genome sequence of Clostridium litorale W6, DSM 5388.</title>
        <authorList>
            <person name="Poehlein A."/>
            <person name="Jagirdar A."/>
            <person name="Khonsari B."/>
            <person name="Chibani C.M."/>
            <person name="Gutierrez Gutierrez D.A."/>
            <person name="Davydova E."/>
            <person name="Alghaithi H.S."/>
            <person name="Nair K.P."/>
            <person name="Dhamotharan K."/>
            <person name="Chandran L."/>
            <person name="G W."/>
            <person name="Daniel R."/>
        </authorList>
    </citation>
    <scope>NUCLEOTIDE SEQUENCE [LARGE SCALE GENOMIC DNA]</scope>
    <source>
        <strain evidence="1 2">W6</strain>
    </source>
</reference>
<dbReference type="STRING" id="1121324.CLIT_23c00240"/>
<evidence type="ECO:0000313" key="1">
    <source>
        <dbReference type="EMBL" id="KDR93752.1"/>
    </source>
</evidence>
<dbReference type="PANTHER" id="PTHR30087:SF1">
    <property type="entry name" value="HYPOTHETICAL CYTOSOLIC PROTEIN"/>
    <property type="match status" value="1"/>
</dbReference>
<evidence type="ECO:0000313" key="2">
    <source>
        <dbReference type="Proteomes" id="UP000027946"/>
    </source>
</evidence>
<proteinExistence type="predicted"/>
<dbReference type="eggNOG" id="COG1683">
    <property type="taxonomic scope" value="Bacteria"/>
</dbReference>
<sequence>MESIISEKVQVGISACMYGCEVRYNKKGWDMLTYFGREREAFIWHPMCPECMSGLGVPRDAIRITGGNGFDVWNGKARVKTSRGEDITEKVKNGARICMETLKNAGVYVYVFMEGSPSCGVYRTTLKNKRIGKPPGVFGALLLNEGFFLIPAADMQSPVRRWDWRRRLHAFVWLKNMELDSTVKLYDMWHIIKFLCQEIDNEQAKTIGREIAGIKGFDEEFAQDIKNRILMILRRPSSLERIKHMLWKNYSFYKKKAGVEVEGIMEPTGLRNMTHIAKELMDMEVRTYKEGTFFGSAPIIYRRV</sequence>
<dbReference type="EMBL" id="JJMM01000026">
    <property type="protein sequence ID" value="KDR93752.1"/>
    <property type="molecule type" value="Genomic_DNA"/>
</dbReference>
<dbReference type="InterPro" id="IPR007553">
    <property type="entry name" value="2-thiour_desulf"/>
</dbReference>
<dbReference type="Pfam" id="PF04463">
    <property type="entry name" value="2-thiour_desulf"/>
    <property type="match status" value="1"/>
</dbReference>
<gene>
    <name evidence="1" type="ORF">CLIT_23c00240</name>
</gene>
<dbReference type="RefSeq" id="WP_052636357.1">
    <property type="nucleotide sequence ID" value="NZ_FSRH01000004.1"/>
</dbReference>
<dbReference type="AlphaFoldDB" id="A0A069RHL3"/>
<comment type="caution">
    <text evidence="1">The sequence shown here is derived from an EMBL/GenBank/DDBJ whole genome shotgun (WGS) entry which is preliminary data.</text>
</comment>
<dbReference type="Proteomes" id="UP000027946">
    <property type="component" value="Unassembled WGS sequence"/>
</dbReference>
<keyword evidence="2" id="KW-1185">Reference proteome</keyword>
<organism evidence="1 2">
    <name type="scientific">Peptoclostridium litorale DSM 5388</name>
    <dbReference type="NCBI Taxonomy" id="1121324"/>
    <lineage>
        <taxon>Bacteria</taxon>
        <taxon>Bacillati</taxon>
        <taxon>Bacillota</taxon>
        <taxon>Clostridia</taxon>
        <taxon>Peptostreptococcales</taxon>
        <taxon>Peptoclostridiaceae</taxon>
        <taxon>Peptoclostridium</taxon>
    </lineage>
</organism>
<dbReference type="OrthoDB" id="9797779at2"/>